<organism evidence="11 12">
    <name type="scientific">Planococcus versutus</name>
    <dbReference type="NCBI Taxonomy" id="1302659"/>
    <lineage>
        <taxon>Bacteria</taxon>
        <taxon>Bacillati</taxon>
        <taxon>Bacillota</taxon>
        <taxon>Bacilli</taxon>
        <taxon>Bacillales</taxon>
        <taxon>Caryophanaceae</taxon>
        <taxon>Planococcus</taxon>
    </lineage>
</organism>
<dbReference type="SUPFAM" id="SSF51316">
    <property type="entry name" value="Mss4-like"/>
    <property type="match status" value="1"/>
</dbReference>
<feature type="active site" evidence="7">
    <location>
        <position position="68"/>
    </location>
</feature>
<keyword evidence="3" id="KW-0511">Multifunctional enzyme</keyword>
<protein>
    <recommendedName>
        <fullName evidence="7">Peptide methionine sulfoxide reductase MsrA</fullName>
        <shortName evidence="7">Protein-methionine-S-oxide reductase</shortName>
        <ecNumber evidence="7">1.8.4.11</ecNumber>
    </recommendedName>
    <alternativeName>
        <fullName evidence="7">Peptide-methionine (S)-S-oxide reductase</fullName>
        <shortName evidence="7">Peptide Met(O) reductase</shortName>
    </alternativeName>
</protein>
<feature type="chain" id="PRO_5008529099" description="Peptide methionine sulfoxide reductase MsrA" evidence="9">
    <location>
        <begin position="26"/>
        <end position="379"/>
    </location>
</feature>
<proteinExistence type="inferred from homology"/>
<dbReference type="GO" id="GO:0005737">
    <property type="term" value="C:cytoplasm"/>
    <property type="evidence" value="ECO:0007669"/>
    <property type="project" value="TreeGrafter"/>
</dbReference>
<dbReference type="InterPro" id="IPR036509">
    <property type="entry name" value="Met_Sox_Rdtase_MsrA_sf"/>
</dbReference>
<comment type="catalytic activity">
    <reaction evidence="4 7">
        <text>L-methionyl-[protein] + [thioredoxin]-disulfide + H2O = L-methionyl-(S)-S-oxide-[protein] + [thioredoxin]-dithiol</text>
        <dbReference type="Rhea" id="RHEA:14217"/>
        <dbReference type="Rhea" id="RHEA-COMP:10698"/>
        <dbReference type="Rhea" id="RHEA-COMP:10700"/>
        <dbReference type="Rhea" id="RHEA-COMP:12313"/>
        <dbReference type="Rhea" id="RHEA-COMP:12315"/>
        <dbReference type="ChEBI" id="CHEBI:15377"/>
        <dbReference type="ChEBI" id="CHEBI:16044"/>
        <dbReference type="ChEBI" id="CHEBI:29950"/>
        <dbReference type="ChEBI" id="CHEBI:44120"/>
        <dbReference type="ChEBI" id="CHEBI:50058"/>
        <dbReference type="EC" id="1.8.4.11"/>
    </reaction>
</comment>
<dbReference type="Gene3D" id="2.170.150.20">
    <property type="entry name" value="Peptide methionine sulfoxide reductase"/>
    <property type="match status" value="1"/>
</dbReference>
<evidence type="ECO:0000256" key="6">
    <source>
        <dbReference type="ARBA" id="ARBA00048782"/>
    </source>
</evidence>
<comment type="similarity">
    <text evidence="1">Belongs to the MsrB Met sulfoxide reductase family.</text>
</comment>
<dbReference type="STRING" id="1302659.I858_004945"/>
<dbReference type="FunFam" id="2.170.150.20:FF:000003">
    <property type="entry name" value="Peptide methionine sulfoxide reductase MsrB"/>
    <property type="match status" value="1"/>
</dbReference>
<dbReference type="RefSeq" id="WP_049694424.1">
    <property type="nucleotide sequence ID" value="NZ_CP016540.2"/>
</dbReference>
<dbReference type="SUPFAM" id="SSF55068">
    <property type="entry name" value="Peptide methionine sulfoxide reductase"/>
    <property type="match status" value="1"/>
</dbReference>
<evidence type="ECO:0000259" key="10">
    <source>
        <dbReference type="PROSITE" id="PS51790"/>
    </source>
</evidence>
<dbReference type="NCBIfam" id="TIGR00357">
    <property type="entry name" value="peptide-methionine (R)-S-oxide reductase MsrB"/>
    <property type="match status" value="1"/>
</dbReference>
<dbReference type="Proteomes" id="UP000053354">
    <property type="component" value="Chromosome"/>
</dbReference>
<evidence type="ECO:0000256" key="4">
    <source>
        <dbReference type="ARBA" id="ARBA00047806"/>
    </source>
</evidence>
<dbReference type="EC" id="1.8.4.11" evidence="7"/>
<feature type="signal peptide" evidence="9">
    <location>
        <begin position="1"/>
        <end position="25"/>
    </location>
</feature>
<dbReference type="Pfam" id="PF01641">
    <property type="entry name" value="SelR"/>
    <property type="match status" value="1"/>
</dbReference>
<gene>
    <name evidence="7" type="primary">msrA</name>
    <name evidence="11" type="ORF">I858_004945</name>
</gene>
<dbReference type="Gene3D" id="3.30.1060.10">
    <property type="entry name" value="Peptide methionine sulphoxide reductase MsrA"/>
    <property type="match status" value="1"/>
</dbReference>
<evidence type="ECO:0000256" key="1">
    <source>
        <dbReference type="ARBA" id="ARBA00007174"/>
    </source>
</evidence>
<evidence type="ECO:0000256" key="5">
    <source>
        <dbReference type="ARBA" id="ARBA00048488"/>
    </source>
</evidence>
<keyword evidence="2 7" id="KW-0560">Oxidoreductase</keyword>
<dbReference type="KEGG" id="pll:I858_004945"/>
<sequence>MKILSFAGFVILLLLVLSGCSTSSASNSTSADSGNASDTSTSKYPDNPNIDLEFDTDKLQDIYLAGGCFWGVEAYMARVYGVYDVTSGYANGNTENPTYEEVTRENTGHAETVHVRYDPERVELKEVLNHYFMIIDPTLLNQQGNDRGEQYRTGIYYENEADRAVIDKVVAAQTDRYDEPIVTEVELLDHYYLAEEVHQDYLEKNPDGYCHVEFDTLENQQLGEDAQSLIDPALYPKPSDEELKATLTDIQYEVTQEDGTEPSFSSEYDGFYEPGIYVDITTGEPLFSSADKYDSTTGWPSFTKPIDSKVVTEHDDGLFFMKRTEIRSRAGDNHIGHVFNDGPKDKGGLRYCMNGAALLFVPEAEMEAEGYGFLLDKVN</sequence>
<feature type="region of interest" description="Disordered" evidence="8">
    <location>
        <begin position="25"/>
        <end position="49"/>
    </location>
</feature>
<accession>A0A1B1RZM3</accession>
<dbReference type="PANTHER" id="PTHR42799">
    <property type="entry name" value="MITOCHONDRIAL PEPTIDE METHIONINE SULFOXIDE REDUCTASE"/>
    <property type="match status" value="1"/>
</dbReference>
<dbReference type="Pfam" id="PF01625">
    <property type="entry name" value="PMSR"/>
    <property type="match status" value="1"/>
</dbReference>
<evidence type="ECO:0000256" key="9">
    <source>
        <dbReference type="SAM" id="SignalP"/>
    </source>
</evidence>
<evidence type="ECO:0000256" key="3">
    <source>
        <dbReference type="ARBA" id="ARBA00023268"/>
    </source>
</evidence>
<evidence type="ECO:0000256" key="7">
    <source>
        <dbReference type="HAMAP-Rule" id="MF_01401"/>
    </source>
</evidence>
<dbReference type="InterPro" id="IPR011057">
    <property type="entry name" value="Mss4-like_sf"/>
</dbReference>
<name>A0A1B1RZM3_9BACL</name>
<dbReference type="PROSITE" id="PS51790">
    <property type="entry name" value="MSRB"/>
    <property type="match status" value="1"/>
</dbReference>
<dbReference type="HAMAP" id="MF_01401">
    <property type="entry name" value="MsrA"/>
    <property type="match status" value="1"/>
</dbReference>
<comment type="catalytic activity">
    <reaction evidence="5">
        <text>L-methionyl-[protein] + [thioredoxin]-disulfide + H2O = L-methionyl-(R)-S-oxide-[protein] + [thioredoxin]-dithiol</text>
        <dbReference type="Rhea" id="RHEA:24164"/>
        <dbReference type="Rhea" id="RHEA-COMP:10698"/>
        <dbReference type="Rhea" id="RHEA-COMP:10700"/>
        <dbReference type="Rhea" id="RHEA-COMP:12313"/>
        <dbReference type="Rhea" id="RHEA-COMP:12314"/>
        <dbReference type="ChEBI" id="CHEBI:15377"/>
        <dbReference type="ChEBI" id="CHEBI:16044"/>
        <dbReference type="ChEBI" id="CHEBI:29950"/>
        <dbReference type="ChEBI" id="CHEBI:45764"/>
        <dbReference type="ChEBI" id="CHEBI:50058"/>
        <dbReference type="EC" id="1.8.4.12"/>
    </reaction>
</comment>
<feature type="domain" description="MsrB" evidence="10">
    <location>
        <begin position="240"/>
        <end position="363"/>
    </location>
</feature>
<evidence type="ECO:0000313" key="12">
    <source>
        <dbReference type="Proteomes" id="UP000053354"/>
    </source>
</evidence>
<dbReference type="OrthoDB" id="4174719at2"/>
<dbReference type="InterPro" id="IPR002569">
    <property type="entry name" value="Met_Sox_Rdtase_MsrA_dom"/>
</dbReference>
<dbReference type="InterPro" id="IPR050162">
    <property type="entry name" value="MsrA_MetSO_reductase"/>
</dbReference>
<dbReference type="InterPro" id="IPR002579">
    <property type="entry name" value="Met_Sox_Rdtase_MsrB_dom"/>
</dbReference>
<comment type="catalytic activity">
    <reaction evidence="6 7">
        <text>[thioredoxin]-disulfide + L-methionine + H2O = L-methionine (S)-S-oxide + [thioredoxin]-dithiol</text>
        <dbReference type="Rhea" id="RHEA:19993"/>
        <dbReference type="Rhea" id="RHEA-COMP:10698"/>
        <dbReference type="Rhea" id="RHEA-COMP:10700"/>
        <dbReference type="ChEBI" id="CHEBI:15377"/>
        <dbReference type="ChEBI" id="CHEBI:29950"/>
        <dbReference type="ChEBI" id="CHEBI:50058"/>
        <dbReference type="ChEBI" id="CHEBI:57844"/>
        <dbReference type="ChEBI" id="CHEBI:58772"/>
        <dbReference type="EC" id="1.8.4.11"/>
    </reaction>
</comment>
<keyword evidence="9" id="KW-0732">Signal</keyword>
<dbReference type="GO" id="GO:0033743">
    <property type="term" value="F:peptide-methionine (R)-S-oxide reductase activity"/>
    <property type="evidence" value="ECO:0007669"/>
    <property type="project" value="UniProtKB-EC"/>
</dbReference>
<comment type="similarity">
    <text evidence="7">Belongs to the MsrA Met sulfoxide reductase family.</text>
</comment>
<evidence type="ECO:0000256" key="2">
    <source>
        <dbReference type="ARBA" id="ARBA00023002"/>
    </source>
</evidence>
<dbReference type="GO" id="GO:0008113">
    <property type="term" value="F:peptide-methionine (S)-S-oxide reductase activity"/>
    <property type="evidence" value="ECO:0007669"/>
    <property type="project" value="UniProtKB-UniRule"/>
</dbReference>
<evidence type="ECO:0000313" key="11">
    <source>
        <dbReference type="EMBL" id="ANU26380.1"/>
    </source>
</evidence>
<dbReference type="EMBL" id="CP016540">
    <property type="protein sequence ID" value="ANU26380.1"/>
    <property type="molecule type" value="Genomic_DNA"/>
</dbReference>
<dbReference type="GO" id="GO:0034599">
    <property type="term" value="P:cellular response to oxidative stress"/>
    <property type="evidence" value="ECO:0007669"/>
    <property type="project" value="TreeGrafter"/>
</dbReference>
<comment type="function">
    <text evidence="7">Has an important function as a repair enzyme for proteins that have been inactivated by oxidation. Catalyzes the reversible oxidation-reduction of methionine sulfoxide in proteins to methionine.</text>
</comment>
<dbReference type="PANTHER" id="PTHR42799:SF2">
    <property type="entry name" value="MITOCHONDRIAL PEPTIDE METHIONINE SULFOXIDE REDUCTASE"/>
    <property type="match status" value="1"/>
</dbReference>
<reference evidence="11" key="1">
    <citation type="submission" date="2016-10" db="EMBL/GenBank/DDBJ databases">
        <authorList>
            <person name="See-Too W.S."/>
        </authorList>
    </citation>
    <scope>NUCLEOTIDE SEQUENCE</scope>
    <source>
        <strain evidence="11">L10.15</strain>
    </source>
</reference>
<feature type="compositionally biased region" description="Low complexity" evidence="8">
    <location>
        <begin position="25"/>
        <end position="42"/>
    </location>
</feature>
<dbReference type="AlphaFoldDB" id="A0A1B1RZM3"/>
<dbReference type="GO" id="GO:0033744">
    <property type="term" value="F:L-methionine:thioredoxin-disulfide S-oxidoreductase activity"/>
    <property type="evidence" value="ECO:0007669"/>
    <property type="project" value="RHEA"/>
</dbReference>
<keyword evidence="12" id="KW-1185">Reference proteome</keyword>
<dbReference type="PROSITE" id="PS51257">
    <property type="entry name" value="PROKAR_LIPOPROTEIN"/>
    <property type="match status" value="1"/>
</dbReference>
<dbReference type="NCBIfam" id="TIGR00401">
    <property type="entry name" value="msrA"/>
    <property type="match status" value="1"/>
</dbReference>
<evidence type="ECO:0000256" key="8">
    <source>
        <dbReference type="SAM" id="MobiDB-lite"/>
    </source>
</evidence>